<reference evidence="1" key="1">
    <citation type="submission" date="2020-12" db="EMBL/GenBank/DDBJ databases">
        <title>Metabolic potential, ecology and presence of endohyphal bacteria is reflected in genomic diversity of Mucoromycotina.</title>
        <authorList>
            <person name="Muszewska A."/>
            <person name="Okrasinska A."/>
            <person name="Steczkiewicz K."/>
            <person name="Drgas O."/>
            <person name="Orlowska M."/>
            <person name="Perlinska-Lenart U."/>
            <person name="Aleksandrzak-Piekarczyk T."/>
            <person name="Szatraj K."/>
            <person name="Zielenkiewicz U."/>
            <person name="Pilsyk S."/>
            <person name="Malc E."/>
            <person name="Mieczkowski P."/>
            <person name="Kruszewska J.S."/>
            <person name="Biernat P."/>
            <person name="Pawlowska J."/>
        </authorList>
    </citation>
    <scope>NUCLEOTIDE SEQUENCE</scope>
    <source>
        <strain evidence="1">CBS 226.32</strain>
    </source>
</reference>
<dbReference type="Proteomes" id="UP000650833">
    <property type="component" value="Unassembled WGS sequence"/>
</dbReference>
<dbReference type="EMBL" id="JAEPRC010000235">
    <property type="protein sequence ID" value="KAG2203210.1"/>
    <property type="molecule type" value="Genomic_DNA"/>
</dbReference>
<evidence type="ECO:0000313" key="2">
    <source>
        <dbReference type="Proteomes" id="UP000650833"/>
    </source>
</evidence>
<gene>
    <name evidence="1" type="ORF">INT46_008994</name>
</gene>
<accession>A0A8H7V120</accession>
<organism evidence="1 2">
    <name type="scientific">Mucor plumbeus</name>
    <dbReference type="NCBI Taxonomy" id="97098"/>
    <lineage>
        <taxon>Eukaryota</taxon>
        <taxon>Fungi</taxon>
        <taxon>Fungi incertae sedis</taxon>
        <taxon>Mucoromycota</taxon>
        <taxon>Mucoromycotina</taxon>
        <taxon>Mucoromycetes</taxon>
        <taxon>Mucorales</taxon>
        <taxon>Mucorineae</taxon>
        <taxon>Mucoraceae</taxon>
        <taxon>Mucor</taxon>
    </lineage>
</organism>
<dbReference type="AlphaFoldDB" id="A0A8H7V120"/>
<dbReference type="OrthoDB" id="2290051at2759"/>
<name>A0A8H7V120_9FUNG</name>
<comment type="caution">
    <text evidence="1">The sequence shown here is derived from an EMBL/GenBank/DDBJ whole genome shotgun (WGS) entry which is preliminary data.</text>
</comment>
<proteinExistence type="predicted"/>
<evidence type="ECO:0000313" key="1">
    <source>
        <dbReference type="EMBL" id="KAG2203210.1"/>
    </source>
</evidence>
<sequence length="268" mass="31642">MDDLYKQMLEFHKCDANIEKKKTFDAITEVFRGIGDVPDRDELKIKLFKIYEEAEKEDRKVIDVLINLCVVYTQLNKLPNEETIDYTVEEQELINNYTDPILSPLLHRPEKEKLFLWLDRMVIKTYNTRPDAGCAIIHERRIERFSCFAEVKAEYKKKDTLSTHQDLLRLALFGMNEIEDSDAKCILLVQVIGAVIIYYGCTEHTNGPKIIFEISKIKIPLSMQDLPGFIMKLDDLKNLSQFYNCYCVKKTQHYQQYEKEIFNWKCRS</sequence>
<keyword evidence="2" id="KW-1185">Reference proteome</keyword>
<protein>
    <submittedName>
        <fullName evidence="1">Uncharacterized protein</fullName>
    </submittedName>
</protein>